<name>A0A9D1ETX9_9FIRM</name>
<dbReference type="Gene3D" id="3.20.80.10">
    <property type="entry name" value="Regulatory factor, effector binding domain"/>
    <property type="match status" value="1"/>
</dbReference>
<dbReference type="Pfam" id="PF06445">
    <property type="entry name" value="GyrI-like"/>
    <property type="match status" value="1"/>
</dbReference>
<reference evidence="2" key="1">
    <citation type="submission" date="2020-10" db="EMBL/GenBank/DDBJ databases">
        <authorList>
            <person name="Gilroy R."/>
        </authorList>
    </citation>
    <scope>NUCLEOTIDE SEQUENCE</scope>
    <source>
        <strain evidence="2">CHK190-19873</strain>
    </source>
</reference>
<organism evidence="2 3">
    <name type="scientific">Candidatus Limivivens intestinipullorum</name>
    <dbReference type="NCBI Taxonomy" id="2840858"/>
    <lineage>
        <taxon>Bacteria</taxon>
        <taxon>Bacillati</taxon>
        <taxon>Bacillota</taxon>
        <taxon>Clostridia</taxon>
        <taxon>Lachnospirales</taxon>
        <taxon>Lachnospiraceae</taxon>
        <taxon>Lachnospiraceae incertae sedis</taxon>
        <taxon>Candidatus Limivivens</taxon>
    </lineage>
</organism>
<evidence type="ECO:0000259" key="1">
    <source>
        <dbReference type="Pfam" id="PF06445"/>
    </source>
</evidence>
<dbReference type="SUPFAM" id="SSF55136">
    <property type="entry name" value="Probable bacterial effector-binding domain"/>
    <property type="match status" value="1"/>
</dbReference>
<gene>
    <name evidence="2" type="ORF">IAB44_10110</name>
</gene>
<sequence>MVKGERRMEWIDRLNEAIRYIEENLTGKIEYEKLGRIVTEWLPTSGYEFMEGPDIEVYFNPDPRDTAYEVWIPVKKKHESV</sequence>
<evidence type="ECO:0000313" key="3">
    <source>
        <dbReference type="Proteomes" id="UP000823935"/>
    </source>
</evidence>
<dbReference type="EMBL" id="DVIQ01000059">
    <property type="protein sequence ID" value="HIS31883.1"/>
    <property type="molecule type" value="Genomic_DNA"/>
</dbReference>
<dbReference type="InterPro" id="IPR011256">
    <property type="entry name" value="Reg_factor_effector_dom_sf"/>
</dbReference>
<dbReference type="AlphaFoldDB" id="A0A9D1ETX9"/>
<comment type="caution">
    <text evidence="2">The sequence shown here is derived from an EMBL/GenBank/DDBJ whole genome shotgun (WGS) entry which is preliminary data.</text>
</comment>
<reference evidence="2" key="2">
    <citation type="journal article" date="2021" name="PeerJ">
        <title>Extensive microbial diversity within the chicken gut microbiome revealed by metagenomics and culture.</title>
        <authorList>
            <person name="Gilroy R."/>
            <person name="Ravi A."/>
            <person name="Getino M."/>
            <person name="Pursley I."/>
            <person name="Horton D.L."/>
            <person name="Alikhan N.F."/>
            <person name="Baker D."/>
            <person name="Gharbi K."/>
            <person name="Hall N."/>
            <person name="Watson M."/>
            <person name="Adriaenssens E.M."/>
            <person name="Foster-Nyarko E."/>
            <person name="Jarju S."/>
            <person name="Secka A."/>
            <person name="Antonio M."/>
            <person name="Oren A."/>
            <person name="Chaudhuri R.R."/>
            <person name="La Ragione R."/>
            <person name="Hildebrand F."/>
            <person name="Pallen M.J."/>
        </authorList>
    </citation>
    <scope>NUCLEOTIDE SEQUENCE</scope>
    <source>
        <strain evidence="2">CHK190-19873</strain>
    </source>
</reference>
<dbReference type="Proteomes" id="UP000823935">
    <property type="component" value="Unassembled WGS sequence"/>
</dbReference>
<proteinExistence type="predicted"/>
<dbReference type="InterPro" id="IPR029442">
    <property type="entry name" value="GyrI-like"/>
</dbReference>
<accession>A0A9D1ETX9</accession>
<protein>
    <submittedName>
        <fullName evidence="2">GyrI-like domain-containing protein</fullName>
    </submittedName>
</protein>
<feature type="domain" description="GyrI-like small molecule binding" evidence="1">
    <location>
        <begin position="34"/>
        <end position="75"/>
    </location>
</feature>
<evidence type="ECO:0000313" key="2">
    <source>
        <dbReference type="EMBL" id="HIS31883.1"/>
    </source>
</evidence>